<name>A0A1B9GQC0_9TREE</name>
<feature type="compositionally biased region" description="Low complexity" evidence="1">
    <location>
        <begin position="202"/>
        <end position="236"/>
    </location>
</feature>
<feature type="region of interest" description="Disordered" evidence="1">
    <location>
        <begin position="420"/>
        <end position="491"/>
    </location>
</feature>
<organism evidence="2 3">
    <name type="scientific">Kwoniella heveanensis BCC8398</name>
    <dbReference type="NCBI Taxonomy" id="1296120"/>
    <lineage>
        <taxon>Eukaryota</taxon>
        <taxon>Fungi</taxon>
        <taxon>Dikarya</taxon>
        <taxon>Basidiomycota</taxon>
        <taxon>Agaricomycotina</taxon>
        <taxon>Tremellomycetes</taxon>
        <taxon>Tremellales</taxon>
        <taxon>Cryptococcaceae</taxon>
        <taxon>Kwoniella</taxon>
    </lineage>
</organism>
<dbReference type="EMBL" id="KV700127">
    <property type="protein sequence ID" value="OCF33201.1"/>
    <property type="molecule type" value="Genomic_DNA"/>
</dbReference>
<accession>A0A1B9GQC0</accession>
<dbReference type="AlphaFoldDB" id="A0A1B9GQC0"/>
<reference evidence="2 3" key="1">
    <citation type="submission" date="2013-07" db="EMBL/GenBank/DDBJ databases">
        <title>The Genome Sequence of Cryptococcus heveanensis BCC8398.</title>
        <authorList>
            <consortium name="The Broad Institute Genome Sequencing Platform"/>
            <person name="Cuomo C."/>
            <person name="Litvintseva A."/>
            <person name="Chen Y."/>
            <person name="Heitman J."/>
            <person name="Sun S."/>
            <person name="Springer D."/>
            <person name="Dromer F."/>
            <person name="Young S.K."/>
            <person name="Zeng Q."/>
            <person name="Gargeya S."/>
            <person name="Fitzgerald M."/>
            <person name="Abouelleil A."/>
            <person name="Alvarado L."/>
            <person name="Berlin A.M."/>
            <person name="Chapman S.B."/>
            <person name="Dewar J."/>
            <person name="Goldberg J."/>
            <person name="Griggs A."/>
            <person name="Gujja S."/>
            <person name="Hansen M."/>
            <person name="Howarth C."/>
            <person name="Imamovic A."/>
            <person name="Larimer J."/>
            <person name="McCowan C."/>
            <person name="Murphy C."/>
            <person name="Pearson M."/>
            <person name="Priest M."/>
            <person name="Roberts A."/>
            <person name="Saif S."/>
            <person name="Shea T."/>
            <person name="Sykes S."/>
            <person name="Wortman J."/>
            <person name="Nusbaum C."/>
            <person name="Birren B."/>
        </authorList>
    </citation>
    <scope>NUCLEOTIDE SEQUENCE [LARGE SCALE GENOMIC DNA]</scope>
    <source>
        <strain evidence="2 3">BCC8398</strain>
    </source>
</reference>
<feature type="region of interest" description="Disordered" evidence="1">
    <location>
        <begin position="273"/>
        <end position="357"/>
    </location>
</feature>
<evidence type="ECO:0000256" key="1">
    <source>
        <dbReference type="SAM" id="MobiDB-lite"/>
    </source>
</evidence>
<feature type="compositionally biased region" description="Low complexity" evidence="1">
    <location>
        <begin position="274"/>
        <end position="289"/>
    </location>
</feature>
<sequence length="547" mass="57963">MSDAHPSNPLQRAHALSAQAHELLVPINPSLASLNTALRYFQEATDLFDAASNSSVGEGDQGKTLRMLVVQHRKLAKDVERRINALTRAGPSSHSMGASPPSVGRFSAVGGYRGLGSPEAGPSRPGLAQRRVVSEAGSAHMRSGEVTLGPGVGMGGPSMQNPGGIASRLSPPMGIPPFALRPPSTFPPMASTSASPTIPLPAAAASGSTNTTSARATQPSLSPLYSSSSSSSAPEESYIHFGPPPDASKMDPFSRFWGMLENMLEEVSNPVVFASAPMGPGPGQAQAPGSDRKRTQKDNERDKLRDRNGGEASTKPEESFYMVRKGKQREPSEDEEEDIGEGGGRATTPNAPKKTSEELLMENESLKTSLDALSLHAQSVERNNQLLKAQLADRDKGFRTAVENIKREANRGKEVWRSQLLASSPTTSTSLAKPTPSRNPLPTVPDAAVASGGNGGVAGGSNAGAAGKMNSPVEKGGVARGHNEEVSRRRIQELEDQVRTLRLENEKQRSQIDKYKDRIDKIKVNARAKKEAKLAAEAEARAASPRS</sequence>
<feature type="compositionally biased region" description="Gly residues" evidence="1">
    <location>
        <begin position="452"/>
        <end position="462"/>
    </location>
</feature>
<feature type="compositionally biased region" description="Basic and acidic residues" evidence="1">
    <location>
        <begin position="481"/>
        <end position="491"/>
    </location>
</feature>
<reference evidence="3" key="2">
    <citation type="submission" date="2013-12" db="EMBL/GenBank/DDBJ databases">
        <title>Evolution of pathogenesis and genome organization in the Tremellales.</title>
        <authorList>
            <person name="Cuomo C."/>
            <person name="Litvintseva A."/>
            <person name="Heitman J."/>
            <person name="Chen Y."/>
            <person name="Sun S."/>
            <person name="Springer D."/>
            <person name="Dromer F."/>
            <person name="Young S."/>
            <person name="Zeng Q."/>
            <person name="Chapman S."/>
            <person name="Gujja S."/>
            <person name="Saif S."/>
            <person name="Birren B."/>
        </authorList>
    </citation>
    <scope>NUCLEOTIDE SEQUENCE [LARGE SCALE GENOMIC DNA]</scope>
    <source>
        <strain evidence="3">BCC8398</strain>
    </source>
</reference>
<feature type="region of interest" description="Disordered" evidence="1">
    <location>
        <begin position="185"/>
        <end position="248"/>
    </location>
</feature>
<dbReference type="OrthoDB" id="3197614at2759"/>
<dbReference type="Proteomes" id="UP000092666">
    <property type="component" value="Unassembled WGS sequence"/>
</dbReference>
<dbReference type="STRING" id="1296120.A0A1B9GQC0"/>
<feature type="compositionally biased region" description="Low complexity" evidence="1">
    <location>
        <begin position="420"/>
        <end position="436"/>
    </location>
</feature>
<feature type="compositionally biased region" description="Basic and acidic residues" evidence="1">
    <location>
        <begin position="290"/>
        <end position="318"/>
    </location>
</feature>
<protein>
    <submittedName>
        <fullName evidence="2">Uncharacterized protein</fullName>
    </submittedName>
</protein>
<evidence type="ECO:0000313" key="3">
    <source>
        <dbReference type="Proteomes" id="UP000092666"/>
    </source>
</evidence>
<dbReference type="PANTHER" id="PTHR40130">
    <property type="entry name" value="EXPRESSED PROTEIN"/>
    <property type="match status" value="1"/>
</dbReference>
<dbReference type="PANTHER" id="PTHR40130:SF1">
    <property type="entry name" value="SPINDLE POLE BODY-ASSOCIATED PROTEIN CUT12 DOMAIN-CONTAINING PROTEIN"/>
    <property type="match status" value="1"/>
</dbReference>
<gene>
    <name evidence="2" type="ORF">I316_05246</name>
</gene>
<keyword evidence="3" id="KW-1185">Reference proteome</keyword>
<proteinExistence type="predicted"/>
<evidence type="ECO:0000313" key="2">
    <source>
        <dbReference type="EMBL" id="OCF33201.1"/>
    </source>
</evidence>